<evidence type="ECO:0000313" key="4">
    <source>
        <dbReference type="Proteomes" id="UP000253664"/>
    </source>
</evidence>
<sequence>MNKCTSVLVGFAAIGAFAQLDSGSKVPETPGFGDACHQNGYPDGYPAKYYPCNEVVEYTAACNGINDLVKHRNCICEPYLRAVEEGCLKCKQAHGLHSKNEDKYWKEMLESTLAAYCKMGNPTVTYPVHWQGRRTKKGDPPLPGAEGDDERINSLGGDVSPERYMTEFPAKPDMSKYGPVPTGTVPVEPSRVLVVATQTASADGVTASASVSIPKYPTNGTSSSFEASVDAKVSLHVVGFDVKANVTNEGVKWQSSSPYYVPNAKVEAASIVKISAKARVNIVDGSFCGCIPKTVACGQSVVVDGKVKAKACYTALKPSADGKELVVDEKRTSDKPLPGAGPISISASASVGVVPYYPAPAICRPECNKAEAHVSVSPAGVHAKASVCVVVAAQGDSKVYVPAAYVKNDAVVPPGAPAPLPNTVPEAPAGSSKSHKTAPGSGPAAPAKDSRPDSSNPSPADGSSPASGAESADSPARPASGGAKSADSPARPASGGAKPADSPVRPVGTGLPIPPASVPQKPEAEVFKGAAAMNLPSMALAAGLLVAAF</sequence>
<feature type="chain" id="PRO_5016737179" evidence="2">
    <location>
        <begin position="19"/>
        <end position="549"/>
    </location>
</feature>
<feature type="region of interest" description="Disordered" evidence="1">
    <location>
        <begin position="417"/>
        <end position="520"/>
    </location>
</feature>
<dbReference type="EMBL" id="LKCN02000007">
    <property type="protein sequence ID" value="RCI12403.1"/>
    <property type="molecule type" value="Genomic_DNA"/>
</dbReference>
<feature type="region of interest" description="Disordered" evidence="1">
    <location>
        <begin position="131"/>
        <end position="163"/>
    </location>
</feature>
<evidence type="ECO:0000256" key="1">
    <source>
        <dbReference type="SAM" id="MobiDB-lite"/>
    </source>
</evidence>
<evidence type="ECO:0000313" key="3">
    <source>
        <dbReference type="EMBL" id="RCI12403.1"/>
    </source>
</evidence>
<evidence type="ECO:0000256" key="2">
    <source>
        <dbReference type="SAM" id="SignalP"/>
    </source>
</evidence>
<name>A0A367LD93_9HYPO</name>
<feature type="compositionally biased region" description="Low complexity" evidence="1">
    <location>
        <begin position="453"/>
        <end position="476"/>
    </location>
</feature>
<reference evidence="3 4" key="1">
    <citation type="journal article" date="2015" name="BMC Genomics">
        <title>Insights from the genome of Ophiocordyceps polyrhachis-furcata to pathogenicity and host specificity in insect fungi.</title>
        <authorList>
            <person name="Wichadakul D."/>
            <person name="Kobmoo N."/>
            <person name="Ingsriswang S."/>
            <person name="Tangphatsornruang S."/>
            <person name="Chantasingh D."/>
            <person name="Luangsa-ard J.J."/>
            <person name="Eurwilaichitr L."/>
        </authorList>
    </citation>
    <scope>NUCLEOTIDE SEQUENCE [LARGE SCALE GENOMIC DNA]</scope>
    <source>
        <strain evidence="3 4">BCC 54312</strain>
    </source>
</reference>
<organism evidence="3 4">
    <name type="scientific">Ophiocordyceps polyrhachis-furcata BCC 54312</name>
    <dbReference type="NCBI Taxonomy" id="1330021"/>
    <lineage>
        <taxon>Eukaryota</taxon>
        <taxon>Fungi</taxon>
        <taxon>Dikarya</taxon>
        <taxon>Ascomycota</taxon>
        <taxon>Pezizomycotina</taxon>
        <taxon>Sordariomycetes</taxon>
        <taxon>Hypocreomycetidae</taxon>
        <taxon>Hypocreales</taxon>
        <taxon>Ophiocordycipitaceae</taxon>
        <taxon>Ophiocordyceps</taxon>
    </lineage>
</organism>
<accession>A0A367LD93</accession>
<feature type="signal peptide" evidence="2">
    <location>
        <begin position="1"/>
        <end position="18"/>
    </location>
</feature>
<gene>
    <name evidence="3" type="ORF">L249_1121</name>
</gene>
<keyword evidence="4" id="KW-1185">Reference proteome</keyword>
<keyword evidence="2" id="KW-0732">Signal</keyword>
<dbReference type="STRING" id="1330021.A0A367LD93"/>
<proteinExistence type="predicted"/>
<protein>
    <submittedName>
        <fullName evidence="3">Uncharacterized protein</fullName>
    </submittedName>
</protein>
<comment type="caution">
    <text evidence="3">The sequence shown here is derived from an EMBL/GenBank/DDBJ whole genome shotgun (WGS) entry which is preliminary data.</text>
</comment>
<dbReference type="OrthoDB" id="4927449at2759"/>
<dbReference type="AlphaFoldDB" id="A0A367LD93"/>
<dbReference type="Proteomes" id="UP000253664">
    <property type="component" value="Unassembled WGS sequence"/>
</dbReference>